<organism evidence="2 3">
    <name type="scientific">Variovorax paradoxus B4</name>
    <dbReference type="NCBI Taxonomy" id="1246301"/>
    <lineage>
        <taxon>Bacteria</taxon>
        <taxon>Pseudomonadati</taxon>
        <taxon>Pseudomonadota</taxon>
        <taxon>Betaproteobacteria</taxon>
        <taxon>Burkholderiales</taxon>
        <taxon>Comamonadaceae</taxon>
        <taxon>Variovorax</taxon>
    </lineage>
</organism>
<gene>
    <name evidence="2" type="ORF">VAPA_1c20600</name>
</gene>
<dbReference type="OrthoDB" id="8858296at2"/>
<accession>T1XA29</accession>
<dbReference type="AlphaFoldDB" id="T1XA29"/>
<evidence type="ECO:0000313" key="2">
    <source>
        <dbReference type="EMBL" id="AGU49164.1"/>
    </source>
</evidence>
<keyword evidence="1" id="KW-1133">Transmembrane helix</keyword>
<feature type="transmembrane region" description="Helical" evidence="1">
    <location>
        <begin position="6"/>
        <end position="27"/>
    </location>
</feature>
<dbReference type="RefSeq" id="WP_021006675.1">
    <property type="nucleotide sequence ID" value="NC_022247.1"/>
</dbReference>
<sequence length="32" mass="3466">MYTFAIDIGIFVAGAFLGVLVMCLLQVSRSDD</sequence>
<dbReference type="InterPro" id="IPR024522">
    <property type="entry name" value="DUF3789"/>
</dbReference>
<dbReference type="HOGENOM" id="CLU_3391926_0_0_4"/>
<protein>
    <recommendedName>
        <fullName evidence="4">DUF3789 domain-containing protein</fullName>
    </recommendedName>
</protein>
<dbReference type="Proteomes" id="UP000016223">
    <property type="component" value="Chromosome 1"/>
</dbReference>
<reference evidence="2 3" key="1">
    <citation type="submission" date="2012-10" db="EMBL/GenBank/DDBJ databases">
        <title>Genome sequence of Variovorax paradoxus B4.</title>
        <authorList>
            <person name="Schuldes J."/>
            <person name="Brandt U."/>
            <person name="Hiessl S."/>
            <person name="Wuebbeler J.H."/>
            <person name="Thuermer A."/>
            <person name="Steinbuechel A."/>
            <person name="Daniel R."/>
        </authorList>
    </citation>
    <scope>NUCLEOTIDE SEQUENCE [LARGE SCALE GENOMIC DNA]</scope>
    <source>
        <strain evidence="2 3">B4</strain>
    </source>
</reference>
<dbReference type="EMBL" id="CP003911">
    <property type="protein sequence ID" value="AGU49164.1"/>
    <property type="molecule type" value="Genomic_DNA"/>
</dbReference>
<evidence type="ECO:0000256" key="1">
    <source>
        <dbReference type="SAM" id="Phobius"/>
    </source>
</evidence>
<proteinExistence type="predicted"/>
<dbReference type="KEGG" id="vpd:VAPA_1c20600"/>
<evidence type="ECO:0008006" key="4">
    <source>
        <dbReference type="Google" id="ProtNLM"/>
    </source>
</evidence>
<name>T1XA29_VARPD</name>
<keyword evidence="1" id="KW-0812">Transmembrane</keyword>
<keyword evidence="1" id="KW-0472">Membrane</keyword>
<dbReference type="Pfam" id="PF12664">
    <property type="entry name" value="DUF3789"/>
    <property type="match status" value="1"/>
</dbReference>
<evidence type="ECO:0000313" key="3">
    <source>
        <dbReference type="Proteomes" id="UP000016223"/>
    </source>
</evidence>